<accession>A0A8H7DYJ4</accession>
<sequence>MACSWRSTPSHSIYTNLNGNSNSTDCETKVIDPLLYRFLSSLNAKRVASPRGYQIYTLQPGAYTETLESLRESDTEVWGYVLGKLRHDLINDKCLVLKMLGTIHELAAEAIGDLIKSQLATIVETTSNEGTQQLIGEIRAGCSRQVQLNGPKTFRQPDKQFLVKGSYYPGIVIEFACSESFKELRQKAYDFIVRSGGRVQLVIGLEAGSKKLFKISAWRPEFYRSENGDAMRMKAITDRDIIRYSDGTLKSGCFRFHLQDFGRDLAVHYPDAHLTTEIALDYDVLAGYIIDAEQCDVLSPPGPDIILRVQAELLLAPR</sequence>
<gene>
    <name evidence="1" type="ORF">GJ744_005818</name>
</gene>
<keyword evidence="2" id="KW-1185">Reference proteome</keyword>
<dbReference type="EMBL" id="JAACFV010000253">
    <property type="protein sequence ID" value="KAF7502435.1"/>
    <property type="molecule type" value="Genomic_DNA"/>
</dbReference>
<organism evidence="1 2">
    <name type="scientific">Endocarpon pusillum</name>
    <dbReference type="NCBI Taxonomy" id="364733"/>
    <lineage>
        <taxon>Eukaryota</taxon>
        <taxon>Fungi</taxon>
        <taxon>Dikarya</taxon>
        <taxon>Ascomycota</taxon>
        <taxon>Pezizomycotina</taxon>
        <taxon>Eurotiomycetes</taxon>
        <taxon>Chaetothyriomycetidae</taxon>
        <taxon>Verrucariales</taxon>
        <taxon>Verrucariaceae</taxon>
        <taxon>Endocarpon</taxon>
    </lineage>
</organism>
<comment type="caution">
    <text evidence="1">The sequence shown here is derived from an EMBL/GenBank/DDBJ whole genome shotgun (WGS) entry which is preliminary data.</text>
</comment>
<name>A0A8H7DYJ4_9EURO</name>
<evidence type="ECO:0000313" key="2">
    <source>
        <dbReference type="Proteomes" id="UP000606974"/>
    </source>
</evidence>
<dbReference type="AlphaFoldDB" id="A0A8H7DYJ4"/>
<protein>
    <submittedName>
        <fullName evidence="1">Uncharacterized protein</fullName>
    </submittedName>
</protein>
<dbReference type="Proteomes" id="UP000606974">
    <property type="component" value="Unassembled WGS sequence"/>
</dbReference>
<dbReference type="OrthoDB" id="3485856at2759"/>
<evidence type="ECO:0000313" key="1">
    <source>
        <dbReference type="EMBL" id="KAF7502435.1"/>
    </source>
</evidence>
<proteinExistence type="predicted"/>
<reference evidence="1" key="1">
    <citation type="submission" date="2020-02" db="EMBL/GenBank/DDBJ databases">
        <authorList>
            <person name="Palmer J.M."/>
        </authorList>
    </citation>
    <scope>NUCLEOTIDE SEQUENCE</scope>
    <source>
        <strain evidence="1">EPUS1.4</strain>
        <tissue evidence="1">Thallus</tissue>
    </source>
</reference>